<dbReference type="InterPro" id="IPR036737">
    <property type="entry name" value="OmpA-like_sf"/>
</dbReference>
<comment type="caution">
    <text evidence="2">The sequence shown here is derived from an EMBL/GenBank/DDBJ whole genome shotgun (WGS) entry which is preliminary data.</text>
</comment>
<protein>
    <recommendedName>
        <fullName evidence="4">Tetratricopeptide repeat protein</fullName>
    </recommendedName>
</protein>
<organism evidence="2 3">
    <name type="scientific">Candidatus Coprenecus avistercoris</name>
    <dbReference type="NCBI Taxonomy" id="2840730"/>
    <lineage>
        <taxon>Bacteria</taxon>
        <taxon>Pseudomonadati</taxon>
        <taxon>Bacteroidota</taxon>
        <taxon>Bacteroidia</taxon>
        <taxon>Bacteroidales</taxon>
        <taxon>Rikenellaceae</taxon>
        <taxon>Rikenellaceae incertae sedis</taxon>
        <taxon>Candidatus Coprenecus</taxon>
    </lineage>
</organism>
<accession>A0A9D1E0I6</accession>
<gene>
    <name evidence="2" type="ORF">IAC94_03610</name>
</gene>
<feature type="chain" id="PRO_5038658086" description="Tetratricopeptide repeat protein" evidence="1">
    <location>
        <begin position="23"/>
        <end position="552"/>
    </location>
</feature>
<dbReference type="SUPFAM" id="SSF48452">
    <property type="entry name" value="TPR-like"/>
    <property type="match status" value="1"/>
</dbReference>
<dbReference type="Gene3D" id="3.30.1330.60">
    <property type="entry name" value="OmpA-like domain"/>
    <property type="match status" value="1"/>
</dbReference>
<dbReference type="AlphaFoldDB" id="A0A9D1E0I6"/>
<sequence length="552" mass="60445">MKKIFNVLMIAAAGLFITTSCGSPKKMAESAEEVSVSCNPQVLEVIAGNIKADVTVTFPEDFFHPKAIVEMVPVLVYNGGETALDPVMLQGEDVTENYEVVPELGGTVNKTFNFEYVEGVENSHLELRMTVIHKENRIPFTAPYKVADGANTTYMLVKKDGSLAYAPDAYQAIIPEQNETQILYLINSATVRPSQLKSDDIKAFQEFLASIKADERRELVSTDIVAYASPDGKEDFNAELSAKRAKTASDAFNKKINNKDIAIETTVNTTNVDEDWDGFKALVSNSNIEDRDLILRVLEMYSDPAVREREIKNMSQVYTVLKKDILPELRRARFIANVEFTNYSNDELVALVNDNIEILDEEALLRAGSLLSDANQKITVYQKAVEKFNSDRAKINLGVAYLTLNKNAEAEQALAGVADKGNTYYNNAAGVVELRKGNNDAAVAAFNKSGLKEAQYNLAVVDILNGKYADAASKLKGANSFNEALVNILNGDLNAASNILADAKCQCKNYLKAIIAARQGDVEAAKAALEIASKDEALAARAENDIEFAKIN</sequence>
<proteinExistence type="predicted"/>
<dbReference type="EMBL" id="DVHI01000045">
    <property type="protein sequence ID" value="HIR62595.1"/>
    <property type="molecule type" value="Genomic_DNA"/>
</dbReference>
<feature type="signal peptide" evidence="1">
    <location>
        <begin position="1"/>
        <end position="22"/>
    </location>
</feature>
<dbReference type="Proteomes" id="UP000886744">
    <property type="component" value="Unassembled WGS sequence"/>
</dbReference>
<evidence type="ECO:0000313" key="3">
    <source>
        <dbReference type="Proteomes" id="UP000886744"/>
    </source>
</evidence>
<reference evidence="2" key="1">
    <citation type="submission" date="2020-10" db="EMBL/GenBank/DDBJ databases">
        <authorList>
            <person name="Gilroy R."/>
        </authorList>
    </citation>
    <scope>NUCLEOTIDE SEQUENCE</scope>
    <source>
        <strain evidence="2">ChiHjej13B12-12457</strain>
    </source>
</reference>
<dbReference type="InterPro" id="IPR011990">
    <property type="entry name" value="TPR-like_helical_dom_sf"/>
</dbReference>
<evidence type="ECO:0000313" key="2">
    <source>
        <dbReference type="EMBL" id="HIR62595.1"/>
    </source>
</evidence>
<keyword evidence="1" id="KW-0732">Signal</keyword>
<dbReference type="PROSITE" id="PS51257">
    <property type="entry name" value="PROKAR_LIPOPROTEIN"/>
    <property type="match status" value="1"/>
</dbReference>
<reference evidence="2" key="2">
    <citation type="journal article" date="2021" name="PeerJ">
        <title>Extensive microbial diversity within the chicken gut microbiome revealed by metagenomics and culture.</title>
        <authorList>
            <person name="Gilroy R."/>
            <person name="Ravi A."/>
            <person name="Getino M."/>
            <person name="Pursley I."/>
            <person name="Horton D.L."/>
            <person name="Alikhan N.F."/>
            <person name="Baker D."/>
            <person name="Gharbi K."/>
            <person name="Hall N."/>
            <person name="Watson M."/>
            <person name="Adriaenssens E.M."/>
            <person name="Foster-Nyarko E."/>
            <person name="Jarju S."/>
            <person name="Secka A."/>
            <person name="Antonio M."/>
            <person name="Oren A."/>
            <person name="Chaudhuri R.R."/>
            <person name="La Ragione R."/>
            <person name="Hildebrand F."/>
            <person name="Pallen M.J."/>
        </authorList>
    </citation>
    <scope>NUCLEOTIDE SEQUENCE</scope>
    <source>
        <strain evidence="2">ChiHjej13B12-12457</strain>
    </source>
</reference>
<dbReference type="Gene3D" id="1.25.40.10">
    <property type="entry name" value="Tetratricopeptide repeat domain"/>
    <property type="match status" value="1"/>
</dbReference>
<evidence type="ECO:0008006" key="4">
    <source>
        <dbReference type="Google" id="ProtNLM"/>
    </source>
</evidence>
<evidence type="ECO:0000256" key="1">
    <source>
        <dbReference type="SAM" id="SignalP"/>
    </source>
</evidence>
<name>A0A9D1E0I6_9BACT</name>